<dbReference type="SUPFAM" id="SSF51735">
    <property type="entry name" value="NAD(P)-binding Rossmann-fold domains"/>
    <property type="match status" value="1"/>
</dbReference>
<dbReference type="AlphaFoldDB" id="A0A366DWB2"/>
<dbReference type="PANTHER" id="PTHR42813">
    <property type="entry name" value="ZINC-TYPE ALCOHOL DEHYDROGENASE-LIKE"/>
    <property type="match status" value="1"/>
</dbReference>
<evidence type="ECO:0000313" key="4">
    <source>
        <dbReference type="EMBL" id="RBO94205.1"/>
    </source>
</evidence>
<evidence type="ECO:0000256" key="3">
    <source>
        <dbReference type="ARBA" id="ARBA00022833"/>
    </source>
</evidence>
<keyword evidence="3" id="KW-0862">Zinc</keyword>
<name>A0A366DWB2_9NOCA</name>
<evidence type="ECO:0000256" key="2">
    <source>
        <dbReference type="ARBA" id="ARBA00022723"/>
    </source>
</evidence>
<dbReference type="OrthoDB" id="241504at2"/>
<dbReference type="Gene3D" id="3.90.180.10">
    <property type="entry name" value="Medium-chain alcohol dehydrogenases, catalytic domain"/>
    <property type="match status" value="1"/>
</dbReference>
<comment type="cofactor">
    <cofactor evidence="1">
        <name>Zn(2+)</name>
        <dbReference type="ChEBI" id="CHEBI:29105"/>
    </cofactor>
</comment>
<keyword evidence="5" id="KW-1185">Reference proteome</keyword>
<dbReference type="STRING" id="1210090.GCA_001613185_06939"/>
<gene>
    <name evidence="4" type="ORF">DFR74_102628</name>
</gene>
<organism evidence="4 5">
    <name type="scientific">Nocardia puris</name>
    <dbReference type="NCBI Taxonomy" id="208602"/>
    <lineage>
        <taxon>Bacteria</taxon>
        <taxon>Bacillati</taxon>
        <taxon>Actinomycetota</taxon>
        <taxon>Actinomycetes</taxon>
        <taxon>Mycobacteriales</taxon>
        <taxon>Nocardiaceae</taxon>
        <taxon>Nocardia</taxon>
    </lineage>
</organism>
<dbReference type="Gene3D" id="3.40.50.720">
    <property type="entry name" value="NAD(P)-binding Rossmann-like Domain"/>
    <property type="match status" value="1"/>
</dbReference>
<keyword evidence="2" id="KW-0479">Metal-binding</keyword>
<accession>A0A366DWB2</accession>
<dbReference type="GO" id="GO:0046872">
    <property type="term" value="F:metal ion binding"/>
    <property type="evidence" value="ECO:0007669"/>
    <property type="project" value="UniProtKB-KW"/>
</dbReference>
<evidence type="ECO:0008006" key="6">
    <source>
        <dbReference type="Google" id="ProtNLM"/>
    </source>
</evidence>
<dbReference type="PANTHER" id="PTHR42813:SF7">
    <property type="entry name" value="ALCOHOL DEHYDROGENASE (ZN-DEPENDENT)-RELATED"/>
    <property type="match status" value="1"/>
</dbReference>
<evidence type="ECO:0000256" key="1">
    <source>
        <dbReference type="ARBA" id="ARBA00001947"/>
    </source>
</evidence>
<protein>
    <recommendedName>
        <fullName evidence="6">Zinc-binding dehydrogenase</fullName>
    </recommendedName>
</protein>
<sequence length="144" mass="15822">MKAIVWHGVGDIRLDAETFEEERRVAAPEGNTEGGPWLVGDAPSLAARWATGMVAKAGSVGIIGVYPPGFDRYPLGVTVNRNLTVQAGNCNHHRYIPGLLQRVARGDIDPRRFITRHAEPLSMVDAYAAFDRRDDGWLKTVVPM</sequence>
<dbReference type="Proteomes" id="UP000252586">
    <property type="component" value="Unassembled WGS sequence"/>
</dbReference>
<dbReference type="InterPro" id="IPR036291">
    <property type="entry name" value="NAD(P)-bd_dom_sf"/>
</dbReference>
<dbReference type="RefSeq" id="WP_067514542.1">
    <property type="nucleotide sequence ID" value="NZ_QNRE01000002.1"/>
</dbReference>
<reference evidence="4 5" key="1">
    <citation type="submission" date="2018-06" db="EMBL/GenBank/DDBJ databases">
        <title>Genomic Encyclopedia of Type Strains, Phase IV (KMG-IV): sequencing the most valuable type-strain genomes for metagenomic binning, comparative biology and taxonomic classification.</title>
        <authorList>
            <person name="Goeker M."/>
        </authorList>
    </citation>
    <scope>NUCLEOTIDE SEQUENCE [LARGE SCALE GENOMIC DNA]</scope>
    <source>
        <strain evidence="4 5">DSM 44599</strain>
    </source>
</reference>
<evidence type="ECO:0000313" key="5">
    <source>
        <dbReference type="Proteomes" id="UP000252586"/>
    </source>
</evidence>
<dbReference type="EMBL" id="QNRE01000002">
    <property type="protein sequence ID" value="RBO94205.1"/>
    <property type="molecule type" value="Genomic_DNA"/>
</dbReference>
<comment type="caution">
    <text evidence="4">The sequence shown here is derived from an EMBL/GenBank/DDBJ whole genome shotgun (WGS) entry which is preliminary data.</text>
</comment>
<proteinExistence type="predicted"/>